<organism evidence="1 2">
    <name type="scientific">Lepagella muris</name>
    <dbReference type="NCBI Taxonomy" id="3032870"/>
    <lineage>
        <taxon>Bacteria</taxon>
        <taxon>Pseudomonadati</taxon>
        <taxon>Bacteroidota</taxon>
        <taxon>Bacteroidia</taxon>
        <taxon>Bacteroidales</taxon>
        <taxon>Muribaculaceae</taxon>
        <taxon>Lepagella</taxon>
    </lineage>
</organism>
<sequence length="231" mass="26241">MHISRILTSVAMTSFALSMSASDFINTEPAENLFNFGVRIGMNASNRTFNNNYFDKWNVNSWGTGFDAGVVVNINMREFFSLQPGFFFQSRSGNYSLVEEYINNRDEKDNFIQIGDYRIYNFVIPVMASFRFSIADNLKWLVEAGPYAQFKLHATDADKIEVISQDSRGSINKESAKSNFTDFGVKMGTGIMLNNKYSFSIHYMAGATNVWKAPYEGGKNKAWTFTLGYDF</sequence>
<evidence type="ECO:0000313" key="2">
    <source>
        <dbReference type="Proteomes" id="UP000306319"/>
    </source>
</evidence>
<dbReference type="EMBL" id="SRYB01000008">
    <property type="protein sequence ID" value="TGY79218.1"/>
    <property type="molecule type" value="Genomic_DNA"/>
</dbReference>
<gene>
    <name evidence="1" type="ORF">E5331_07515</name>
</gene>
<evidence type="ECO:0000313" key="1">
    <source>
        <dbReference type="EMBL" id="TGY79218.1"/>
    </source>
</evidence>
<proteinExistence type="predicted"/>
<name>A0AC61RHN4_9BACT</name>
<comment type="caution">
    <text evidence="1">The sequence shown here is derived from an EMBL/GenBank/DDBJ whole genome shotgun (WGS) entry which is preliminary data.</text>
</comment>
<dbReference type="Proteomes" id="UP000306319">
    <property type="component" value="Unassembled WGS sequence"/>
</dbReference>
<reference evidence="1" key="1">
    <citation type="submission" date="2019-04" db="EMBL/GenBank/DDBJ databases">
        <title>Microbes associate with the intestines of laboratory mice.</title>
        <authorList>
            <person name="Navarre W."/>
            <person name="Wong E."/>
            <person name="Huang K."/>
            <person name="Tropini C."/>
            <person name="Ng K."/>
            <person name="Yu B."/>
        </authorList>
    </citation>
    <scope>NUCLEOTIDE SEQUENCE</scope>
    <source>
        <strain evidence="1">NM04_E33</strain>
    </source>
</reference>
<protein>
    <submittedName>
        <fullName evidence="1">PorT family protein</fullName>
    </submittedName>
</protein>
<accession>A0AC61RHN4</accession>
<keyword evidence="2" id="KW-1185">Reference proteome</keyword>